<dbReference type="PANTHER" id="PTHR30616:SF2">
    <property type="entry name" value="PURINE NUCLEOSIDE PHOSPHORYLASE LACC1"/>
    <property type="match status" value="1"/>
</dbReference>
<evidence type="ECO:0000256" key="6">
    <source>
        <dbReference type="ARBA" id="ARBA00022833"/>
    </source>
</evidence>
<evidence type="ECO:0000256" key="2">
    <source>
        <dbReference type="ARBA" id="ARBA00007353"/>
    </source>
</evidence>
<evidence type="ECO:0000256" key="9">
    <source>
        <dbReference type="ARBA" id="ARBA00049893"/>
    </source>
</evidence>
<dbReference type="EMBL" id="JAATJE010000001">
    <property type="protein sequence ID" value="NJC33918.1"/>
    <property type="molecule type" value="Genomic_DNA"/>
</dbReference>
<comment type="similarity">
    <text evidence="2 10">Belongs to the purine nucleoside phosphorylase YfiH/LACC1 family.</text>
</comment>
<dbReference type="SUPFAM" id="SSF64438">
    <property type="entry name" value="CNF1/YfiH-like putative cysteine hydrolases"/>
    <property type="match status" value="1"/>
</dbReference>
<dbReference type="Gene3D" id="3.60.140.10">
    <property type="entry name" value="CNF1/YfiH-like putative cysteine hydrolases"/>
    <property type="match status" value="1"/>
</dbReference>
<protein>
    <recommendedName>
        <fullName evidence="10">Purine nucleoside phosphorylase</fullName>
    </recommendedName>
</protein>
<keyword evidence="3" id="KW-0808">Transferase</keyword>
<evidence type="ECO:0000313" key="11">
    <source>
        <dbReference type="EMBL" id="NJC33918.1"/>
    </source>
</evidence>
<comment type="catalytic activity">
    <reaction evidence="1">
        <text>inosine + phosphate = alpha-D-ribose 1-phosphate + hypoxanthine</text>
        <dbReference type="Rhea" id="RHEA:27646"/>
        <dbReference type="ChEBI" id="CHEBI:17368"/>
        <dbReference type="ChEBI" id="CHEBI:17596"/>
        <dbReference type="ChEBI" id="CHEBI:43474"/>
        <dbReference type="ChEBI" id="CHEBI:57720"/>
        <dbReference type="EC" id="2.4.2.1"/>
    </reaction>
    <physiologicalReaction direction="left-to-right" evidence="1">
        <dbReference type="Rhea" id="RHEA:27647"/>
    </physiologicalReaction>
</comment>
<evidence type="ECO:0000256" key="3">
    <source>
        <dbReference type="ARBA" id="ARBA00022679"/>
    </source>
</evidence>
<accession>A0ABX0XKM8</accession>
<evidence type="ECO:0000256" key="1">
    <source>
        <dbReference type="ARBA" id="ARBA00000553"/>
    </source>
</evidence>
<comment type="caution">
    <text evidence="11">The sequence shown here is derived from an EMBL/GenBank/DDBJ whole genome shotgun (WGS) entry which is preliminary data.</text>
</comment>
<evidence type="ECO:0000256" key="5">
    <source>
        <dbReference type="ARBA" id="ARBA00022801"/>
    </source>
</evidence>
<dbReference type="NCBIfam" id="TIGR00726">
    <property type="entry name" value="peptidoglycan editing factor PgeF"/>
    <property type="match status" value="1"/>
</dbReference>
<reference evidence="11 12" key="1">
    <citation type="submission" date="2020-03" db="EMBL/GenBank/DDBJ databases">
        <title>Genomic Encyclopedia of Type Strains, Phase IV (KMG-IV): sequencing the most valuable type-strain genomes for metagenomic binning, comparative biology and taxonomic classification.</title>
        <authorList>
            <person name="Goeker M."/>
        </authorList>
    </citation>
    <scope>NUCLEOTIDE SEQUENCE [LARGE SCALE GENOMIC DNA]</scope>
    <source>
        <strain evidence="11 12">DSM 27651</strain>
    </source>
</reference>
<dbReference type="InterPro" id="IPR038371">
    <property type="entry name" value="Cu_polyphenol_OxRdtase_sf"/>
</dbReference>
<gene>
    <name evidence="11" type="ORF">GGR88_001392</name>
</gene>
<comment type="catalytic activity">
    <reaction evidence="8">
        <text>adenosine + phosphate = alpha-D-ribose 1-phosphate + adenine</text>
        <dbReference type="Rhea" id="RHEA:27642"/>
        <dbReference type="ChEBI" id="CHEBI:16335"/>
        <dbReference type="ChEBI" id="CHEBI:16708"/>
        <dbReference type="ChEBI" id="CHEBI:43474"/>
        <dbReference type="ChEBI" id="CHEBI:57720"/>
        <dbReference type="EC" id="2.4.2.1"/>
    </reaction>
    <physiologicalReaction direction="left-to-right" evidence="8">
        <dbReference type="Rhea" id="RHEA:27643"/>
    </physiologicalReaction>
</comment>
<proteinExistence type="inferred from homology"/>
<keyword evidence="5" id="KW-0378">Hydrolase</keyword>
<dbReference type="Pfam" id="PF02578">
    <property type="entry name" value="Cu-oxidase_4"/>
    <property type="match status" value="1"/>
</dbReference>
<evidence type="ECO:0000313" key="12">
    <source>
        <dbReference type="Proteomes" id="UP000734218"/>
    </source>
</evidence>
<dbReference type="InterPro" id="IPR003730">
    <property type="entry name" value="Cu_polyphenol_OxRdtase"/>
</dbReference>
<dbReference type="CDD" id="cd16833">
    <property type="entry name" value="YfiH"/>
    <property type="match status" value="1"/>
</dbReference>
<sequence>MTLPVPIRSAMLASVPHGFLGREGGVSTGLVAGLNVGLGTADDPAAVAENRRRAVAAVMPGARLVTLYQVHSADAVVVDAPFADDARPRADALVTDRPGLLLGILTADCAPVLLADVEAGVVGAAHAGWRGAAGGVVEATVARMVSLGARPDRIAAAIGPAIAQPSYEVDDAFRANLLAIGHDADRFFAPGAAPRRFQFDLEAYVAARLRAAGVGRIDALSTDTYSDPARFFSFRRATHGAEPDYGRQIALIGLTGGGRTLP</sequence>
<evidence type="ECO:0000256" key="8">
    <source>
        <dbReference type="ARBA" id="ARBA00048968"/>
    </source>
</evidence>
<keyword evidence="12" id="KW-1185">Reference proteome</keyword>
<comment type="catalytic activity">
    <reaction evidence="7">
        <text>adenosine + H2O + H(+) = inosine + NH4(+)</text>
        <dbReference type="Rhea" id="RHEA:24408"/>
        <dbReference type="ChEBI" id="CHEBI:15377"/>
        <dbReference type="ChEBI" id="CHEBI:15378"/>
        <dbReference type="ChEBI" id="CHEBI:16335"/>
        <dbReference type="ChEBI" id="CHEBI:17596"/>
        <dbReference type="ChEBI" id="CHEBI:28938"/>
        <dbReference type="EC" id="3.5.4.4"/>
    </reaction>
    <physiologicalReaction direction="left-to-right" evidence="7">
        <dbReference type="Rhea" id="RHEA:24409"/>
    </physiologicalReaction>
</comment>
<organism evidence="11 12">
    <name type="scientific">Sphingomonas jejuensis</name>
    <dbReference type="NCBI Taxonomy" id="904715"/>
    <lineage>
        <taxon>Bacteria</taxon>
        <taxon>Pseudomonadati</taxon>
        <taxon>Pseudomonadota</taxon>
        <taxon>Alphaproteobacteria</taxon>
        <taxon>Sphingomonadales</taxon>
        <taxon>Sphingomonadaceae</taxon>
        <taxon>Sphingomonas</taxon>
    </lineage>
</organism>
<comment type="catalytic activity">
    <reaction evidence="9">
        <text>S-methyl-5'-thioadenosine + phosphate = 5-(methylsulfanyl)-alpha-D-ribose 1-phosphate + adenine</text>
        <dbReference type="Rhea" id="RHEA:11852"/>
        <dbReference type="ChEBI" id="CHEBI:16708"/>
        <dbReference type="ChEBI" id="CHEBI:17509"/>
        <dbReference type="ChEBI" id="CHEBI:43474"/>
        <dbReference type="ChEBI" id="CHEBI:58533"/>
        <dbReference type="EC" id="2.4.2.28"/>
    </reaction>
    <physiologicalReaction direction="left-to-right" evidence="9">
        <dbReference type="Rhea" id="RHEA:11853"/>
    </physiologicalReaction>
</comment>
<keyword evidence="6" id="KW-0862">Zinc</keyword>
<evidence type="ECO:0000256" key="4">
    <source>
        <dbReference type="ARBA" id="ARBA00022723"/>
    </source>
</evidence>
<dbReference type="Proteomes" id="UP000734218">
    <property type="component" value="Unassembled WGS sequence"/>
</dbReference>
<keyword evidence="4" id="KW-0479">Metal-binding</keyword>
<dbReference type="PANTHER" id="PTHR30616">
    <property type="entry name" value="UNCHARACTERIZED PROTEIN YFIH"/>
    <property type="match status" value="1"/>
</dbReference>
<evidence type="ECO:0000256" key="7">
    <source>
        <dbReference type="ARBA" id="ARBA00047989"/>
    </source>
</evidence>
<evidence type="ECO:0000256" key="10">
    <source>
        <dbReference type="RuleBase" id="RU361274"/>
    </source>
</evidence>
<dbReference type="InterPro" id="IPR011324">
    <property type="entry name" value="Cytotoxic_necrot_fac-like_cat"/>
</dbReference>
<name>A0ABX0XKM8_9SPHN</name>